<dbReference type="GO" id="GO:0030246">
    <property type="term" value="F:carbohydrate binding"/>
    <property type="evidence" value="ECO:0007669"/>
    <property type="project" value="InterPro"/>
</dbReference>
<dbReference type="SUPFAM" id="SSF49344">
    <property type="entry name" value="CBD9-like"/>
    <property type="match status" value="1"/>
</dbReference>
<gene>
    <name evidence="3" type="ORF">TL16_g02613</name>
</gene>
<evidence type="ECO:0000313" key="3">
    <source>
        <dbReference type="EMBL" id="GMH58453.1"/>
    </source>
</evidence>
<dbReference type="CDD" id="cd09620">
    <property type="entry name" value="CBM9_like_3"/>
    <property type="match status" value="1"/>
</dbReference>
<dbReference type="Proteomes" id="UP001162640">
    <property type="component" value="Unassembled WGS sequence"/>
</dbReference>
<evidence type="ECO:0000313" key="4">
    <source>
        <dbReference type="Proteomes" id="UP001162640"/>
    </source>
</evidence>
<dbReference type="PANTHER" id="PTHR35532">
    <property type="entry name" value="SIMILAR TO POLYHYDROXYALKANOATE DEPOLYMERASE"/>
    <property type="match status" value="1"/>
</dbReference>
<dbReference type="EMBL" id="BLQM01000064">
    <property type="protein sequence ID" value="GMH58453.1"/>
    <property type="molecule type" value="Genomic_DNA"/>
</dbReference>
<accession>A0A9W7E1C0</accession>
<keyword evidence="1" id="KW-0732">Signal</keyword>
<organism evidence="3 4">
    <name type="scientific">Triparma laevis f. inornata</name>
    <dbReference type="NCBI Taxonomy" id="1714386"/>
    <lineage>
        <taxon>Eukaryota</taxon>
        <taxon>Sar</taxon>
        <taxon>Stramenopiles</taxon>
        <taxon>Ochrophyta</taxon>
        <taxon>Bolidophyceae</taxon>
        <taxon>Parmales</taxon>
        <taxon>Triparmaceae</taxon>
        <taxon>Triparma</taxon>
    </lineage>
</organism>
<dbReference type="AlphaFoldDB" id="A0A9W7E1C0"/>
<reference evidence="4" key="1">
    <citation type="journal article" date="2023" name="Commun. Biol.">
        <title>Genome analysis of Parmales, the sister group of diatoms, reveals the evolutionary specialization of diatoms from phago-mixotrophs to photoautotrophs.</title>
        <authorList>
            <person name="Ban H."/>
            <person name="Sato S."/>
            <person name="Yoshikawa S."/>
            <person name="Yamada K."/>
            <person name="Nakamura Y."/>
            <person name="Ichinomiya M."/>
            <person name="Sato N."/>
            <person name="Blanc-Mathieu R."/>
            <person name="Endo H."/>
            <person name="Kuwata A."/>
            <person name="Ogata H."/>
        </authorList>
    </citation>
    <scope>NUCLEOTIDE SEQUENCE [LARGE SCALE GENOMIC DNA]</scope>
</reference>
<evidence type="ECO:0000256" key="1">
    <source>
        <dbReference type="SAM" id="SignalP"/>
    </source>
</evidence>
<name>A0A9W7E1C0_9STRA</name>
<protein>
    <recommendedName>
        <fullName evidence="2">Carbohydrate-binding domain-containing protein</fullName>
    </recommendedName>
</protein>
<dbReference type="PANTHER" id="PTHR35532:SF5">
    <property type="entry name" value="CARBOHYDRATE-BINDING DOMAIN-CONTAINING PROTEIN"/>
    <property type="match status" value="1"/>
</dbReference>
<feature type="chain" id="PRO_5040758547" description="Carbohydrate-binding domain-containing protein" evidence="1">
    <location>
        <begin position="20"/>
        <end position="395"/>
    </location>
</feature>
<comment type="caution">
    <text evidence="3">The sequence shown here is derived from an EMBL/GenBank/DDBJ whole genome shotgun (WGS) entry which is preliminary data.</text>
</comment>
<dbReference type="Gene3D" id="2.60.40.1190">
    <property type="match status" value="1"/>
</dbReference>
<dbReference type="GO" id="GO:0016052">
    <property type="term" value="P:carbohydrate catabolic process"/>
    <property type="evidence" value="ECO:0007669"/>
    <property type="project" value="InterPro"/>
</dbReference>
<proteinExistence type="predicted"/>
<dbReference type="InterPro" id="IPR010502">
    <property type="entry name" value="Carb-bd_dom_fam9"/>
</dbReference>
<dbReference type="Pfam" id="PF06452">
    <property type="entry name" value="CBM9_1"/>
    <property type="match status" value="1"/>
</dbReference>
<sequence>MKFSQLLSLPLLLFPSTSGLSPALVVTPKQFPFDCTFSSSYPRTYKVLKTGTPPPGTGNYNDGFWSNIKWTEDFVDITGNESMVPRFNTNVKMVYDDDYLYFLGKLEEPQVWATLETDNCVIFNDNDFEIFINPDATTHNYKEIELNAFSHIWNLALNVPYGDGGYENSTRVMVPGYDMLEPSTGSSWPVVKSGVSVFPSDCINNPTTSPNKGWGVEVKLPLEGIIYNTTVGMPSEGDFWRIDFSRVEWRVLVNETSGEYYKDPRYPNEDNWVWQEIGVVAMHNPDKWGILQFGGSSTSSDDDNTVDYYEEWPARQMAMMIYYAEHSFAGANNGTYTTDVSKLEEYSQIEGALGSGCGEISIMLLEGGGFEGEATVEGFKARVRNDRLLTVEKVE</sequence>
<dbReference type="GO" id="GO:0004553">
    <property type="term" value="F:hydrolase activity, hydrolyzing O-glycosyl compounds"/>
    <property type="evidence" value="ECO:0007669"/>
    <property type="project" value="InterPro"/>
</dbReference>
<evidence type="ECO:0000259" key="2">
    <source>
        <dbReference type="Pfam" id="PF06452"/>
    </source>
</evidence>
<feature type="signal peptide" evidence="1">
    <location>
        <begin position="1"/>
        <end position="19"/>
    </location>
</feature>
<feature type="domain" description="Carbohydrate-binding" evidence="2">
    <location>
        <begin position="58"/>
        <end position="150"/>
    </location>
</feature>